<dbReference type="Proteomes" id="UP000885847">
    <property type="component" value="Unassembled WGS sequence"/>
</dbReference>
<proteinExistence type="predicted"/>
<name>A0A7C0ZDQ4_UNCW3</name>
<organism evidence="1">
    <name type="scientific">candidate division WOR-3 bacterium</name>
    <dbReference type="NCBI Taxonomy" id="2052148"/>
    <lineage>
        <taxon>Bacteria</taxon>
        <taxon>Bacteria division WOR-3</taxon>
    </lineage>
</organism>
<comment type="caution">
    <text evidence="1">The sequence shown here is derived from an EMBL/GenBank/DDBJ whole genome shotgun (WGS) entry which is preliminary data.</text>
</comment>
<sequence>MVLIVFSLVGGFGGFFYGGVRPGVSSINTAVASELPGFDNTMYVSGGSGYGIVRGFLIGGGGFGGTLSSESSTMHGELSYGGGFFEVGYIKPLFKFSYGFLTVGSGSVGMTMKLNRVLSDVSFDSLLTDPGRRATLVAGGMCFTAGAGVLFKLSKFFMLGVKAGYLYSPQHPDWKLDDGHQVLGGPQVKLSAPYASINFYFGSVLGD</sequence>
<dbReference type="EMBL" id="DQWE01000073">
    <property type="protein sequence ID" value="HDI82481.1"/>
    <property type="molecule type" value="Genomic_DNA"/>
</dbReference>
<protein>
    <recommendedName>
        <fullName evidence="2">Outer membrane protein beta-barrel domain-containing protein</fullName>
    </recommendedName>
</protein>
<evidence type="ECO:0008006" key="2">
    <source>
        <dbReference type="Google" id="ProtNLM"/>
    </source>
</evidence>
<evidence type="ECO:0000313" key="1">
    <source>
        <dbReference type="EMBL" id="HDI82481.1"/>
    </source>
</evidence>
<gene>
    <name evidence="1" type="ORF">ENF18_01660</name>
</gene>
<reference evidence="1" key="1">
    <citation type="journal article" date="2020" name="mSystems">
        <title>Genome- and Community-Level Interaction Insights into Carbon Utilization and Element Cycling Functions of Hydrothermarchaeota in Hydrothermal Sediment.</title>
        <authorList>
            <person name="Zhou Z."/>
            <person name="Liu Y."/>
            <person name="Xu W."/>
            <person name="Pan J."/>
            <person name="Luo Z.H."/>
            <person name="Li M."/>
        </authorList>
    </citation>
    <scope>NUCLEOTIDE SEQUENCE [LARGE SCALE GENOMIC DNA]</scope>
    <source>
        <strain evidence="1">HyVt-102</strain>
    </source>
</reference>
<accession>A0A7C0ZDQ4</accession>
<dbReference type="AlphaFoldDB" id="A0A7C0ZDQ4"/>